<dbReference type="GO" id="GO:0006915">
    <property type="term" value="P:apoptotic process"/>
    <property type="evidence" value="ECO:0007669"/>
    <property type="project" value="UniProtKB-UniRule"/>
</dbReference>
<evidence type="ECO:0000256" key="13">
    <source>
        <dbReference type="ARBA" id="ARBA00023306"/>
    </source>
</evidence>
<keyword evidence="3 15" id="KW-0963">Cytoplasm</keyword>
<evidence type="ECO:0000256" key="2">
    <source>
        <dbReference type="ARBA" id="ARBA00019438"/>
    </source>
</evidence>
<comment type="domain">
    <text evidence="15">Contains 2 ubiquitin-conjugating enzyme family-like (UEV-like) regions. These regions lack the critical Cys residues required for ubiquitination but retain the ability to bind ubiquitin.</text>
</comment>
<evidence type="ECO:0000256" key="4">
    <source>
        <dbReference type="ARBA" id="ARBA00022618"/>
    </source>
</evidence>
<evidence type="ECO:0000256" key="9">
    <source>
        <dbReference type="ARBA" id="ARBA00022786"/>
    </source>
</evidence>
<organism evidence="16 17">
    <name type="scientific">Zophobas morio</name>
    <dbReference type="NCBI Taxonomy" id="2755281"/>
    <lineage>
        <taxon>Eukaryota</taxon>
        <taxon>Metazoa</taxon>
        <taxon>Ecdysozoa</taxon>
        <taxon>Arthropoda</taxon>
        <taxon>Hexapoda</taxon>
        <taxon>Insecta</taxon>
        <taxon>Pterygota</taxon>
        <taxon>Neoptera</taxon>
        <taxon>Endopterygota</taxon>
        <taxon>Coleoptera</taxon>
        <taxon>Polyphaga</taxon>
        <taxon>Cucujiformia</taxon>
        <taxon>Tenebrionidae</taxon>
        <taxon>Zophobas</taxon>
    </lineage>
</organism>
<keyword evidence="10 15" id="KW-0156">Chromatin regulator</keyword>
<dbReference type="GO" id="GO:0006302">
    <property type="term" value="P:double-strand break repair"/>
    <property type="evidence" value="ECO:0007669"/>
    <property type="project" value="UniProtKB-UniRule"/>
</dbReference>
<proteinExistence type="inferred from homology"/>
<comment type="caution">
    <text evidence="16">The sequence shown here is derived from an EMBL/GenBank/DDBJ whole genome shotgun (WGS) entry which is preliminary data.</text>
</comment>
<comment type="subcellular location">
    <subcellularLocation>
        <location evidence="15">Cytoplasm</location>
    </subcellularLocation>
    <subcellularLocation>
        <location evidence="1 15">Nucleus</location>
    </subcellularLocation>
    <text evidence="15">Localizes at sites of DNA damage at double-strand breaks (DSBs).</text>
</comment>
<dbReference type="PANTHER" id="PTHR15189">
    <property type="entry name" value="BRISC AND BRCA1-A COMPLEX MEMBER 2"/>
    <property type="match status" value="1"/>
</dbReference>
<dbReference type="GO" id="GO:0045739">
    <property type="term" value="P:positive regulation of DNA repair"/>
    <property type="evidence" value="ECO:0007669"/>
    <property type="project" value="UniProtKB-UniRule"/>
</dbReference>
<keyword evidence="9 15" id="KW-0833">Ubl conjugation pathway</keyword>
<dbReference type="InterPro" id="IPR010358">
    <property type="entry name" value="BRE"/>
</dbReference>
<keyword evidence="17" id="KW-1185">Reference proteome</keyword>
<dbReference type="GO" id="GO:0051301">
    <property type="term" value="P:cell division"/>
    <property type="evidence" value="ECO:0007669"/>
    <property type="project" value="UniProtKB-UniRule"/>
</dbReference>
<keyword evidence="7 15" id="KW-0227">DNA damage</keyword>
<protein>
    <recommendedName>
        <fullName evidence="2 15">BRISC and BRCA1-A complex member 2</fullName>
    </recommendedName>
</protein>
<accession>A0AA38IW94</accession>
<keyword evidence="12 15" id="KW-0539">Nucleus</keyword>
<dbReference type="GO" id="GO:0005737">
    <property type="term" value="C:cytoplasm"/>
    <property type="evidence" value="ECO:0007669"/>
    <property type="project" value="UniProtKB-SubCell"/>
</dbReference>
<dbReference type="GO" id="GO:0070531">
    <property type="term" value="C:BRCA1-A complex"/>
    <property type="evidence" value="ECO:0007669"/>
    <property type="project" value="UniProtKB-UniRule"/>
</dbReference>
<dbReference type="GO" id="GO:0007095">
    <property type="term" value="P:mitotic G2 DNA damage checkpoint signaling"/>
    <property type="evidence" value="ECO:0007669"/>
    <property type="project" value="UniProtKB-UniRule"/>
</dbReference>
<evidence type="ECO:0000313" key="16">
    <source>
        <dbReference type="EMBL" id="KAJ3662898.1"/>
    </source>
</evidence>
<dbReference type="GO" id="GO:0031593">
    <property type="term" value="F:polyubiquitin modification-dependent protein binding"/>
    <property type="evidence" value="ECO:0007669"/>
    <property type="project" value="UniProtKB-UniRule"/>
</dbReference>
<dbReference type="Pfam" id="PF06113">
    <property type="entry name" value="BRE"/>
    <property type="match status" value="1"/>
</dbReference>
<evidence type="ECO:0000256" key="14">
    <source>
        <dbReference type="ARBA" id="ARBA00025766"/>
    </source>
</evidence>
<evidence type="ECO:0000256" key="11">
    <source>
        <dbReference type="ARBA" id="ARBA00023204"/>
    </source>
</evidence>
<keyword evidence="13 15" id="KW-0131">Cell cycle</keyword>
<evidence type="ECO:0000256" key="5">
    <source>
        <dbReference type="ARBA" id="ARBA00022703"/>
    </source>
</evidence>
<evidence type="ECO:0000256" key="6">
    <source>
        <dbReference type="ARBA" id="ARBA00022737"/>
    </source>
</evidence>
<keyword evidence="4 15" id="KW-0132">Cell division</keyword>
<name>A0AA38IW94_9CUCU</name>
<dbReference type="AlphaFoldDB" id="A0AA38IW94"/>
<evidence type="ECO:0000256" key="1">
    <source>
        <dbReference type="ARBA" id="ARBA00004123"/>
    </source>
</evidence>
<evidence type="ECO:0000256" key="12">
    <source>
        <dbReference type="ARBA" id="ARBA00023242"/>
    </source>
</evidence>
<reference evidence="16" key="1">
    <citation type="journal article" date="2023" name="G3 (Bethesda)">
        <title>Whole genome assemblies of Zophobas morio and Tenebrio molitor.</title>
        <authorList>
            <person name="Kaur S."/>
            <person name="Stinson S.A."/>
            <person name="diCenzo G.C."/>
        </authorList>
    </citation>
    <scope>NUCLEOTIDE SEQUENCE</scope>
    <source>
        <strain evidence="16">QUZm001</strain>
    </source>
</reference>
<keyword evidence="5 15" id="KW-0053">Apoptosis</keyword>
<evidence type="ECO:0000256" key="10">
    <source>
        <dbReference type="ARBA" id="ARBA00022853"/>
    </source>
</evidence>
<dbReference type="Proteomes" id="UP001168821">
    <property type="component" value="Unassembled WGS sequence"/>
</dbReference>
<keyword evidence="8 15" id="KW-0498">Mitosis</keyword>
<keyword evidence="6" id="KW-0677">Repeat</keyword>
<dbReference type="GO" id="GO:0010212">
    <property type="term" value="P:response to ionizing radiation"/>
    <property type="evidence" value="ECO:0007669"/>
    <property type="project" value="UniProtKB-UniRule"/>
</dbReference>
<comment type="similarity">
    <text evidence="14 15">Belongs to the BABAM2 family.</text>
</comment>
<sequence length="281" mass="33083">MEFHDLYRRVCVADLRSVCLQFKLLQNTTDYLINDWTKDACAIVGKRNVEAAACKVDYAELYADVHLRLQIVLETTGLPPYPQKMENGHNNDLINPGSFDAYYLTILYTHENASVSTRVSMTPRLNYVLKEMNKLPKICAYSIPRPMRDYINEVEEILRKTIEDAVACYADKKSLVTHLCIVYSDKVLRYDQQFFNSLDLLCESHGYICRVRIILGKHPEEPLQLEFYCLICESEICFYQRPFNIFRLREEGIYPENLPERIWIIFLQGFDIFKRHLDEKH</sequence>
<gene>
    <name evidence="16" type="ORF">Zmor_007216</name>
</gene>
<dbReference type="GO" id="GO:0006325">
    <property type="term" value="P:chromatin organization"/>
    <property type="evidence" value="ECO:0007669"/>
    <property type="project" value="UniProtKB-UniRule"/>
</dbReference>
<evidence type="ECO:0000313" key="17">
    <source>
        <dbReference type="Proteomes" id="UP001168821"/>
    </source>
</evidence>
<evidence type="ECO:0000256" key="3">
    <source>
        <dbReference type="ARBA" id="ARBA00022490"/>
    </source>
</evidence>
<dbReference type="EMBL" id="JALNTZ010000002">
    <property type="protein sequence ID" value="KAJ3662898.1"/>
    <property type="molecule type" value="Genomic_DNA"/>
</dbReference>
<keyword evidence="11 15" id="KW-0234">DNA repair</keyword>
<comment type="function">
    <text evidence="15">May play a role in homeostasis or cellular differentiation in cells of neural, epithelial and germline origins. May also act as a death receptor-associated anti-apoptotic protein, which inhibits the mitochondrial apoptotic pathway.</text>
</comment>
<comment type="subunit">
    <text evidence="15">Component of the ARISC complex. Component of the BRCA1-A complex. Component of the BRISC complex. Binds polyubiquitin.</text>
</comment>
<evidence type="ECO:0000256" key="7">
    <source>
        <dbReference type="ARBA" id="ARBA00022763"/>
    </source>
</evidence>
<dbReference type="GO" id="GO:0070552">
    <property type="term" value="C:BRISC complex"/>
    <property type="evidence" value="ECO:0007669"/>
    <property type="project" value="UniProtKB-UniRule"/>
</dbReference>
<evidence type="ECO:0000256" key="8">
    <source>
        <dbReference type="ARBA" id="ARBA00022776"/>
    </source>
</evidence>
<evidence type="ECO:0000256" key="15">
    <source>
        <dbReference type="RuleBase" id="RU368019"/>
    </source>
</evidence>
<dbReference type="PANTHER" id="PTHR15189:SF7">
    <property type="entry name" value="BRISC AND BRCA1-A COMPLEX MEMBER 2"/>
    <property type="match status" value="1"/>
</dbReference>